<dbReference type="GO" id="GO:0030313">
    <property type="term" value="C:cell envelope"/>
    <property type="evidence" value="ECO:0007669"/>
    <property type="project" value="UniProtKB-SubCell"/>
</dbReference>
<dbReference type="CDD" id="cd02966">
    <property type="entry name" value="TlpA_like_family"/>
    <property type="match status" value="1"/>
</dbReference>
<dbReference type="KEGG" id="fek:C1H87_18970"/>
<dbReference type="InterPro" id="IPR036249">
    <property type="entry name" value="Thioredoxin-like_sf"/>
</dbReference>
<gene>
    <name evidence="7" type="ORF">C1H87_18970</name>
</gene>
<dbReference type="GO" id="GO:0017004">
    <property type="term" value="P:cytochrome complex assembly"/>
    <property type="evidence" value="ECO:0007669"/>
    <property type="project" value="UniProtKB-KW"/>
</dbReference>
<feature type="domain" description="Thioredoxin" evidence="6">
    <location>
        <begin position="221"/>
        <end position="361"/>
    </location>
</feature>
<dbReference type="PANTHER" id="PTHR42852">
    <property type="entry name" value="THIOL:DISULFIDE INTERCHANGE PROTEIN DSBE"/>
    <property type="match status" value="1"/>
</dbReference>
<protein>
    <recommendedName>
        <fullName evidence="6">Thioredoxin domain-containing protein</fullName>
    </recommendedName>
</protein>
<dbReference type="InterPro" id="IPR013766">
    <property type="entry name" value="Thioredoxin_domain"/>
</dbReference>
<name>A0A2K9PUE5_9FLAO</name>
<keyword evidence="2" id="KW-0201">Cytochrome c-type biogenesis</keyword>
<evidence type="ECO:0000256" key="4">
    <source>
        <dbReference type="ARBA" id="ARBA00023284"/>
    </source>
</evidence>
<dbReference type="OrthoDB" id="710833at2"/>
<evidence type="ECO:0000259" key="6">
    <source>
        <dbReference type="PROSITE" id="PS51352"/>
    </source>
</evidence>
<dbReference type="PANTHER" id="PTHR42852:SF6">
    <property type="entry name" value="THIOL:DISULFIDE INTERCHANGE PROTEIN DSBE"/>
    <property type="match status" value="1"/>
</dbReference>
<keyword evidence="4" id="KW-0676">Redox-active center</keyword>
<reference evidence="7 8" key="1">
    <citation type="submission" date="2018-01" db="EMBL/GenBank/DDBJ databases">
        <title>Complete genome sequence of Flavivirga eckloniae ECD14 isolated from seaweed Ecklonia cava.</title>
        <authorList>
            <person name="Lee J.H."/>
            <person name="Baik K.S."/>
            <person name="Seong C.N."/>
        </authorList>
    </citation>
    <scope>NUCLEOTIDE SEQUENCE [LARGE SCALE GENOMIC DNA]</scope>
    <source>
        <strain evidence="7 8">ECD14</strain>
    </source>
</reference>
<evidence type="ECO:0000256" key="5">
    <source>
        <dbReference type="SAM" id="SignalP"/>
    </source>
</evidence>
<dbReference type="SUPFAM" id="SSF52833">
    <property type="entry name" value="Thioredoxin-like"/>
    <property type="match status" value="1"/>
</dbReference>
<sequence length="361" mass="41518">MKNLFYLIFSITLCLLSACVNNKEKEVSDSCTIHVKVDGNSTGELIIAPYQSITSIEVYDSLKIVSPINKKTNTLKIDTVKALRRLTLNYNKKTYRTKIFTAPGTYTLTLKDDSIHVDGTSTHNEYLKLDMLLEGDKMERIRYKRELTKEESLFKKNYSKSLIEGIKKYPKSSPLAQLVYNQFWMTDLDTINTIINSFDKDLQSSYFLKQLIERKNNLERVAIGKKSPAFSLPTYHNKIISLNDFKGKYVLIDFWASWCPPCIKGIPNLKRIRKRFPEESLSIISISIDAKKDDWIKAVQKHEMPWPQLLDESPKVADMFAVTAIPHLVIISPSGKIVYKTTGEDEHLEMVIDNFINSKNK</sequence>
<keyword evidence="5" id="KW-0732">Signal</keyword>
<dbReference type="PROSITE" id="PS51257">
    <property type="entry name" value="PROKAR_LIPOPROTEIN"/>
    <property type="match status" value="1"/>
</dbReference>
<comment type="subcellular location">
    <subcellularLocation>
        <location evidence="1">Cell envelope</location>
    </subcellularLocation>
</comment>
<dbReference type="EMBL" id="CP025791">
    <property type="protein sequence ID" value="AUP80682.1"/>
    <property type="molecule type" value="Genomic_DNA"/>
</dbReference>
<feature type="signal peptide" evidence="5">
    <location>
        <begin position="1"/>
        <end position="22"/>
    </location>
</feature>
<dbReference type="Gene3D" id="3.40.30.10">
    <property type="entry name" value="Glutaredoxin"/>
    <property type="match status" value="1"/>
</dbReference>
<dbReference type="Proteomes" id="UP000235826">
    <property type="component" value="Chromosome"/>
</dbReference>
<feature type="chain" id="PRO_5014811023" description="Thioredoxin domain-containing protein" evidence="5">
    <location>
        <begin position="23"/>
        <end position="361"/>
    </location>
</feature>
<evidence type="ECO:0000256" key="1">
    <source>
        <dbReference type="ARBA" id="ARBA00004196"/>
    </source>
</evidence>
<dbReference type="InterPro" id="IPR050553">
    <property type="entry name" value="Thioredoxin_ResA/DsbE_sf"/>
</dbReference>
<dbReference type="PROSITE" id="PS51352">
    <property type="entry name" value="THIOREDOXIN_2"/>
    <property type="match status" value="1"/>
</dbReference>
<proteinExistence type="predicted"/>
<dbReference type="GO" id="GO:0016209">
    <property type="term" value="F:antioxidant activity"/>
    <property type="evidence" value="ECO:0007669"/>
    <property type="project" value="InterPro"/>
</dbReference>
<keyword evidence="8" id="KW-1185">Reference proteome</keyword>
<evidence type="ECO:0000313" key="8">
    <source>
        <dbReference type="Proteomes" id="UP000235826"/>
    </source>
</evidence>
<evidence type="ECO:0000256" key="3">
    <source>
        <dbReference type="ARBA" id="ARBA00023157"/>
    </source>
</evidence>
<dbReference type="InterPro" id="IPR000866">
    <property type="entry name" value="AhpC/TSA"/>
</dbReference>
<evidence type="ECO:0000256" key="2">
    <source>
        <dbReference type="ARBA" id="ARBA00022748"/>
    </source>
</evidence>
<dbReference type="RefSeq" id="WP_102757328.1">
    <property type="nucleotide sequence ID" value="NZ_CP025791.1"/>
</dbReference>
<dbReference type="Pfam" id="PF00578">
    <property type="entry name" value="AhpC-TSA"/>
    <property type="match status" value="1"/>
</dbReference>
<dbReference type="GO" id="GO:0016491">
    <property type="term" value="F:oxidoreductase activity"/>
    <property type="evidence" value="ECO:0007669"/>
    <property type="project" value="InterPro"/>
</dbReference>
<keyword evidence="3" id="KW-1015">Disulfide bond</keyword>
<evidence type="ECO:0000313" key="7">
    <source>
        <dbReference type="EMBL" id="AUP80682.1"/>
    </source>
</evidence>
<dbReference type="AlphaFoldDB" id="A0A2K9PUE5"/>
<organism evidence="7 8">
    <name type="scientific">Flavivirga eckloniae</name>
    <dbReference type="NCBI Taxonomy" id="1803846"/>
    <lineage>
        <taxon>Bacteria</taxon>
        <taxon>Pseudomonadati</taxon>
        <taxon>Bacteroidota</taxon>
        <taxon>Flavobacteriia</taxon>
        <taxon>Flavobacteriales</taxon>
        <taxon>Flavobacteriaceae</taxon>
        <taxon>Flavivirga</taxon>
    </lineage>
</organism>
<accession>A0A2K9PUE5</accession>